<dbReference type="InterPro" id="IPR028565">
    <property type="entry name" value="MHD"/>
</dbReference>
<evidence type="ECO:0000256" key="4">
    <source>
        <dbReference type="ARBA" id="ARBA00023136"/>
    </source>
</evidence>
<dbReference type="SUPFAM" id="SSF49447">
    <property type="entry name" value="Second domain of Mu2 adaptin subunit (ap50) of ap2 adaptor"/>
    <property type="match status" value="1"/>
</dbReference>
<protein>
    <submittedName>
        <fullName evidence="6">AP-3 complex subunit mu-1-like</fullName>
    </submittedName>
</protein>
<dbReference type="InterPro" id="IPR050431">
    <property type="entry name" value="Adaptor_comp_med_subunit"/>
</dbReference>
<dbReference type="EMBL" id="IACT01000278">
    <property type="protein sequence ID" value="LAC19704.1"/>
    <property type="molecule type" value="mRNA"/>
</dbReference>
<dbReference type="InterPro" id="IPR001392">
    <property type="entry name" value="Clathrin_mu"/>
</dbReference>
<dbReference type="GO" id="GO:0012505">
    <property type="term" value="C:endomembrane system"/>
    <property type="evidence" value="ECO:0007669"/>
    <property type="project" value="UniProtKB-SubCell"/>
</dbReference>
<dbReference type="GO" id="GO:0006886">
    <property type="term" value="P:intracellular protein transport"/>
    <property type="evidence" value="ECO:0007669"/>
    <property type="project" value="InterPro"/>
</dbReference>
<keyword evidence="4" id="KW-0472">Membrane</keyword>
<dbReference type="InterPro" id="IPR036168">
    <property type="entry name" value="AP2_Mu_C_sf"/>
</dbReference>
<keyword evidence="2" id="KW-0813">Transport</keyword>
<evidence type="ECO:0000256" key="1">
    <source>
        <dbReference type="ARBA" id="ARBA00004308"/>
    </source>
</evidence>
<dbReference type="GO" id="GO:0016192">
    <property type="term" value="P:vesicle-mediated transport"/>
    <property type="evidence" value="ECO:0007669"/>
    <property type="project" value="InterPro"/>
</dbReference>
<evidence type="ECO:0000256" key="3">
    <source>
        <dbReference type="ARBA" id="ARBA00022927"/>
    </source>
</evidence>
<dbReference type="PANTHER" id="PTHR10529">
    <property type="entry name" value="AP COMPLEX SUBUNIT MU"/>
    <property type="match status" value="1"/>
</dbReference>
<name>A0A6A7FNB2_9CRUS</name>
<evidence type="ECO:0000256" key="2">
    <source>
        <dbReference type="ARBA" id="ARBA00022448"/>
    </source>
</evidence>
<dbReference type="Pfam" id="PF00928">
    <property type="entry name" value="Adap_comp_sub"/>
    <property type="match status" value="1"/>
</dbReference>
<reference evidence="6" key="1">
    <citation type="submission" date="2017-11" db="EMBL/GenBank/DDBJ databases">
        <title>The sensing device of the deep-sea amphipod.</title>
        <authorList>
            <person name="Kobayashi H."/>
            <person name="Nagahama T."/>
            <person name="Arai W."/>
            <person name="Sasagawa Y."/>
            <person name="Umeda M."/>
            <person name="Hayashi T."/>
            <person name="Nikaido I."/>
            <person name="Watanabe H."/>
            <person name="Oguri K."/>
            <person name="Kitazato H."/>
            <person name="Fujioka K."/>
            <person name="Kido Y."/>
            <person name="Takami H."/>
        </authorList>
    </citation>
    <scope>NUCLEOTIDE SEQUENCE</scope>
    <source>
        <tissue evidence="6">Whole body</tissue>
    </source>
</reference>
<accession>A0A6A7FNB2</accession>
<dbReference type="PROSITE" id="PS51072">
    <property type="entry name" value="MHD"/>
    <property type="match status" value="1"/>
</dbReference>
<dbReference type="GO" id="GO:0030131">
    <property type="term" value="C:clathrin adaptor complex"/>
    <property type="evidence" value="ECO:0007669"/>
    <property type="project" value="InterPro"/>
</dbReference>
<evidence type="ECO:0000313" key="6">
    <source>
        <dbReference type="EMBL" id="LAC19704.1"/>
    </source>
</evidence>
<keyword evidence="3" id="KW-0653">Protein transport</keyword>
<dbReference type="Gene3D" id="2.60.40.1170">
    <property type="entry name" value="Mu homology domain, subdomain B"/>
    <property type="match status" value="2"/>
</dbReference>
<dbReference type="PRINTS" id="PR00314">
    <property type="entry name" value="CLATHRINADPT"/>
</dbReference>
<proteinExistence type="evidence at transcript level"/>
<dbReference type="AlphaFoldDB" id="A0A6A7FNB2"/>
<sequence length="203" mass="22773">MPDLTLSFTNPRLFDDVSFHPCVRLRRWEDERVLSFVPPDGNFRLLSYHISSQSLVAIPVYVRHNISFKEQGGGRMDITVGPKQTMGRTIENVKLEVPMAKSVLSCNLTVTQGKYSFDPVTRVLQWDVGKIDPSKLPNIRGSMSLQSGAPPPESNPTISVQFTISQLAVSGLKVNRLDIYGEKYKPFKGVKYATKAGRFQVRT</sequence>
<comment type="subcellular location">
    <subcellularLocation>
        <location evidence="1">Endomembrane system</location>
    </subcellularLocation>
</comment>
<organism evidence="6">
    <name type="scientific">Hirondellea gigas</name>
    <dbReference type="NCBI Taxonomy" id="1518452"/>
    <lineage>
        <taxon>Eukaryota</taxon>
        <taxon>Metazoa</taxon>
        <taxon>Ecdysozoa</taxon>
        <taxon>Arthropoda</taxon>
        <taxon>Crustacea</taxon>
        <taxon>Multicrustacea</taxon>
        <taxon>Malacostraca</taxon>
        <taxon>Eumalacostraca</taxon>
        <taxon>Peracarida</taxon>
        <taxon>Amphipoda</taxon>
        <taxon>Amphilochidea</taxon>
        <taxon>Lysianassida</taxon>
        <taxon>Lysianassidira</taxon>
        <taxon>Lysianassoidea</taxon>
        <taxon>Lysianassidae</taxon>
        <taxon>Hirondellea</taxon>
    </lineage>
</organism>
<evidence type="ECO:0000259" key="5">
    <source>
        <dbReference type="PROSITE" id="PS51072"/>
    </source>
</evidence>
<feature type="domain" description="MHD" evidence="5">
    <location>
        <begin position="1"/>
        <end position="202"/>
    </location>
</feature>